<dbReference type="InterPro" id="IPR009057">
    <property type="entry name" value="Homeodomain-like_sf"/>
</dbReference>
<feature type="DNA-binding region" description="Homeobox" evidence="5">
    <location>
        <begin position="61"/>
        <end position="120"/>
    </location>
</feature>
<evidence type="ECO:0000313" key="11">
    <source>
        <dbReference type="Proteomes" id="UP000077266"/>
    </source>
</evidence>
<evidence type="ECO:0000256" key="7">
    <source>
        <dbReference type="SAM" id="MobiDB-lite"/>
    </source>
</evidence>
<dbReference type="PROSITE" id="PS00027">
    <property type="entry name" value="HOMEOBOX_1"/>
    <property type="match status" value="1"/>
</dbReference>
<feature type="compositionally biased region" description="Basic and acidic residues" evidence="7">
    <location>
        <begin position="146"/>
        <end position="155"/>
    </location>
</feature>
<dbReference type="CDD" id="cd00086">
    <property type="entry name" value="homeodomain"/>
    <property type="match status" value="1"/>
</dbReference>
<feature type="compositionally biased region" description="Low complexity" evidence="7">
    <location>
        <begin position="526"/>
        <end position="535"/>
    </location>
</feature>
<dbReference type="GO" id="GO:0000977">
    <property type="term" value="F:RNA polymerase II transcription regulatory region sequence-specific DNA binding"/>
    <property type="evidence" value="ECO:0007669"/>
    <property type="project" value="TreeGrafter"/>
</dbReference>
<feature type="region of interest" description="Disordered" evidence="7">
    <location>
        <begin position="116"/>
        <end position="247"/>
    </location>
</feature>
<feature type="compositionally biased region" description="Polar residues" evidence="7">
    <location>
        <begin position="183"/>
        <end position="195"/>
    </location>
</feature>
<evidence type="ECO:0000259" key="8">
    <source>
        <dbReference type="PROSITE" id="PS50071"/>
    </source>
</evidence>
<dbReference type="InterPro" id="IPR001356">
    <property type="entry name" value="HD"/>
</dbReference>
<dbReference type="InterPro" id="IPR050453">
    <property type="entry name" value="LIM_Homeobox_TF"/>
</dbReference>
<evidence type="ECO:0000256" key="2">
    <source>
        <dbReference type="ARBA" id="ARBA00023125"/>
    </source>
</evidence>
<dbReference type="OrthoDB" id="6159439at2759"/>
<feature type="domain" description="Homeobox" evidence="8">
    <location>
        <begin position="59"/>
        <end position="119"/>
    </location>
</feature>
<gene>
    <name evidence="10" type="ORF">EXIGLDRAFT_833079</name>
    <name evidence="9" type="ORF">EXIGLDRAFT_846818</name>
</gene>
<comment type="subcellular location">
    <subcellularLocation>
        <location evidence="1 5 6">Nucleus</location>
    </subcellularLocation>
</comment>
<dbReference type="EMBL" id="KV425933">
    <property type="protein sequence ID" value="KZV97227.1"/>
    <property type="molecule type" value="Genomic_DNA"/>
</dbReference>
<reference evidence="10 11" key="1">
    <citation type="journal article" date="2016" name="Mol. Biol. Evol.">
        <title>Comparative Genomics of Early-Diverging Mushroom-Forming Fungi Provides Insights into the Origins of Lignocellulose Decay Capabilities.</title>
        <authorList>
            <person name="Nagy L.G."/>
            <person name="Riley R."/>
            <person name="Tritt A."/>
            <person name="Adam C."/>
            <person name="Daum C."/>
            <person name="Floudas D."/>
            <person name="Sun H."/>
            <person name="Yadav J.S."/>
            <person name="Pangilinan J."/>
            <person name="Larsson K.H."/>
            <person name="Matsuura K."/>
            <person name="Barry K."/>
            <person name="Labutti K."/>
            <person name="Kuo R."/>
            <person name="Ohm R.A."/>
            <person name="Bhattacharya S.S."/>
            <person name="Shirouzu T."/>
            <person name="Yoshinaga Y."/>
            <person name="Martin F.M."/>
            <person name="Grigoriev I.V."/>
            <person name="Hibbett D.S."/>
        </authorList>
    </citation>
    <scope>NUCLEOTIDE SEQUENCE [LARGE SCALE GENOMIC DNA]</scope>
    <source>
        <strain evidence="10 11">HHB12029</strain>
    </source>
</reference>
<keyword evidence="3 5" id="KW-0371">Homeobox</keyword>
<feature type="region of interest" description="Disordered" evidence="7">
    <location>
        <begin position="587"/>
        <end position="639"/>
    </location>
</feature>
<dbReference type="PANTHER" id="PTHR24208:SF166">
    <property type="entry name" value="LIM HOMEOBOX TRANSCRIPTION FACTOR 1 ALPHA, ISOFORM B"/>
    <property type="match status" value="1"/>
</dbReference>
<dbReference type="GO" id="GO:0005634">
    <property type="term" value="C:nucleus"/>
    <property type="evidence" value="ECO:0007669"/>
    <property type="project" value="UniProtKB-SubCell"/>
</dbReference>
<protein>
    <recommendedName>
        <fullName evidence="8">Homeobox domain-containing protein</fullName>
    </recommendedName>
</protein>
<dbReference type="PROSITE" id="PS50071">
    <property type="entry name" value="HOMEOBOX_2"/>
    <property type="match status" value="1"/>
</dbReference>
<dbReference type="SMART" id="SM00389">
    <property type="entry name" value="HOX"/>
    <property type="match status" value="1"/>
</dbReference>
<evidence type="ECO:0000256" key="4">
    <source>
        <dbReference type="ARBA" id="ARBA00023242"/>
    </source>
</evidence>
<evidence type="ECO:0000256" key="1">
    <source>
        <dbReference type="ARBA" id="ARBA00004123"/>
    </source>
</evidence>
<sequence length="724" mass="76724">MFDSYHQPGPQRYPPQPGHPAMAGYDGYPQHMQLVPVVGGYVHPSAGFMDDVAFHSYYPNDVRHRKRTSRAQLIVLEAAFEEDQKPGPSIRMEISQQIGMTVRAVQVWFQNRRAKEKNLQKKQAQAIAHRNGKGSSDGGDDDDDAKNDGDAKLEDLTDDLSLPADTLTTPTEATVHPGDAHNTAKSNRPSPQSVATPPPASPPESVGTTRSTSEMSAPRSSPDLRRGSAPAVVSDVQGAEPLGPPDAMRRQSLEMTFARMNAQPYPPQSMRHAGPPSSFHRSISRNQLAVNTDMRARPLARAPSGPAALASTYESQAPSANPGLMRTHSHPSVAGWVNQQTAASAAAAASSGFHVRAPAPQHLPGPLPAADFSFGAPPAPMDQAFAERSGRLAYGREDEPESPSVGDAYSRYGSFASVSEGDPAAVAARRFGSIASGTSAETDPTHGTRFSSFASVDSSASASTYYSLATPDGWAPESRRSSCTEFSNMLSRMHVGTPAAPTPELYKSPPPPQQQVDAGVVHYETSPSSSDGSSGTVHYAPSPPDSARIAHPEQYQQPQQHRSELEFALNMAPPPVGKEPLRQRFTPPAQYHHQPSSSLGRKMSMPAVHRPAQSSSLENAMGNSSLGLSTSSIGSAASSNSSLPLLATPIDVPQSFAPAAASEQNSAAASSSPMPMLVGSDYQQQCFAPQTPMQAYYPPAVHVQPPSAGGVGLGIDHPYPFFGA</sequence>
<dbReference type="SUPFAM" id="SSF46689">
    <property type="entry name" value="Homeodomain-like"/>
    <property type="match status" value="1"/>
</dbReference>
<evidence type="ECO:0000256" key="6">
    <source>
        <dbReference type="RuleBase" id="RU000682"/>
    </source>
</evidence>
<evidence type="ECO:0000256" key="5">
    <source>
        <dbReference type="PROSITE-ProRule" id="PRU00108"/>
    </source>
</evidence>
<feature type="region of interest" description="Disordered" evidence="7">
    <location>
        <begin position="494"/>
        <end position="562"/>
    </location>
</feature>
<name>A0A165L204_EXIGL</name>
<feature type="compositionally biased region" description="Low complexity" evidence="7">
    <location>
        <begin position="622"/>
        <end position="639"/>
    </location>
</feature>
<evidence type="ECO:0000313" key="9">
    <source>
        <dbReference type="EMBL" id="KZV79153.1"/>
    </source>
</evidence>
<dbReference type="AlphaFoldDB" id="A0A165L204"/>
<keyword evidence="11" id="KW-1185">Reference proteome</keyword>
<dbReference type="Pfam" id="PF00046">
    <property type="entry name" value="Homeodomain"/>
    <property type="match status" value="1"/>
</dbReference>
<keyword evidence="2 5" id="KW-0238">DNA-binding</keyword>
<organism evidence="10 11">
    <name type="scientific">Exidia glandulosa HHB12029</name>
    <dbReference type="NCBI Taxonomy" id="1314781"/>
    <lineage>
        <taxon>Eukaryota</taxon>
        <taxon>Fungi</taxon>
        <taxon>Dikarya</taxon>
        <taxon>Basidiomycota</taxon>
        <taxon>Agaricomycotina</taxon>
        <taxon>Agaricomycetes</taxon>
        <taxon>Auriculariales</taxon>
        <taxon>Exidiaceae</taxon>
        <taxon>Exidia</taxon>
    </lineage>
</organism>
<accession>A0A165L204</accession>
<dbReference type="EMBL" id="KV426672">
    <property type="protein sequence ID" value="KZV79153.1"/>
    <property type="molecule type" value="Genomic_DNA"/>
</dbReference>
<dbReference type="PANTHER" id="PTHR24208">
    <property type="entry name" value="LIM/HOMEOBOX PROTEIN LHX"/>
    <property type="match status" value="1"/>
</dbReference>
<evidence type="ECO:0000313" key="10">
    <source>
        <dbReference type="EMBL" id="KZV97227.1"/>
    </source>
</evidence>
<feature type="compositionally biased region" description="Low complexity" evidence="7">
    <location>
        <begin position="1"/>
        <end position="10"/>
    </location>
</feature>
<feature type="compositionally biased region" description="Polar residues" evidence="7">
    <location>
        <begin position="206"/>
        <end position="219"/>
    </location>
</feature>
<dbReference type="Proteomes" id="UP000077266">
    <property type="component" value="Unassembled WGS sequence"/>
</dbReference>
<keyword evidence="4 5" id="KW-0539">Nucleus</keyword>
<evidence type="ECO:0000256" key="3">
    <source>
        <dbReference type="ARBA" id="ARBA00023155"/>
    </source>
</evidence>
<dbReference type="GO" id="GO:0000981">
    <property type="term" value="F:DNA-binding transcription factor activity, RNA polymerase II-specific"/>
    <property type="evidence" value="ECO:0007669"/>
    <property type="project" value="InterPro"/>
</dbReference>
<proteinExistence type="predicted"/>
<feature type="region of interest" description="Disordered" evidence="7">
    <location>
        <begin position="300"/>
        <end position="328"/>
    </location>
</feature>
<feature type="region of interest" description="Disordered" evidence="7">
    <location>
        <begin position="1"/>
        <end position="24"/>
    </location>
</feature>
<dbReference type="Gene3D" id="1.10.10.60">
    <property type="entry name" value="Homeodomain-like"/>
    <property type="match status" value="1"/>
</dbReference>
<dbReference type="InterPro" id="IPR017970">
    <property type="entry name" value="Homeobox_CS"/>
</dbReference>
<dbReference type="STRING" id="1314781.A0A165L204"/>